<dbReference type="PROSITE" id="PS00667">
    <property type="entry name" value="COMPLEX1_ND1_1"/>
    <property type="match status" value="1"/>
</dbReference>
<gene>
    <name evidence="6" type="primary">hycD</name>
    <name evidence="6" type="ORF">C2I19_14620</name>
</gene>
<protein>
    <submittedName>
        <fullName evidence="6">Hydrogenase 3 membrane subunit</fullName>
    </submittedName>
</protein>
<dbReference type="EMBL" id="PQWB01000064">
    <property type="protein sequence ID" value="POZ61246.1"/>
    <property type="molecule type" value="Genomic_DNA"/>
</dbReference>
<accession>A0A2S5DDT7</accession>
<comment type="caution">
    <text evidence="6">The sequence shown here is derived from an EMBL/GenBank/DDBJ whole genome shotgun (WGS) entry which is preliminary data.</text>
</comment>
<dbReference type="Proteomes" id="UP000237082">
    <property type="component" value="Unassembled WGS sequence"/>
</dbReference>
<proteinExistence type="predicted"/>
<evidence type="ECO:0000313" key="6">
    <source>
        <dbReference type="EMBL" id="POZ61246.1"/>
    </source>
</evidence>
<evidence type="ECO:0000256" key="3">
    <source>
        <dbReference type="ARBA" id="ARBA00022989"/>
    </source>
</evidence>
<comment type="subcellular location">
    <subcellularLocation>
        <location evidence="1">Membrane</location>
        <topology evidence="1">Multi-pass membrane protein</topology>
    </subcellularLocation>
</comment>
<dbReference type="PANTHER" id="PTHR43359">
    <property type="entry name" value="FORMATE HYDROGENLYASE SUBUNIT 4"/>
    <property type="match status" value="1"/>
</dbReference>
<feature type="transmembrane region" description="Helical" evidence="5">
    <location>
        <begin position="175"/>
        <end position="192"/>
    </location>
</feature>
<evidence type="ECO:0000313" key="7">
    <source>
        <dbReference type="Proteomes" id="UP000237082"/>
    </source>
</evidence>
<sequence length="312" mass="32904">MHPLQSLPLAIAQAALLLALAPLFTGVSRMIRARMHSRRGPGVLQDYRDIFKLFRRQDVAPGRAGLAFRLAPAVQLSAMLMLAMALPALTRHSPAGPLADLITFVYLFGLVRFFFALSGVDSGSSFAGIGAGRELTLGILVEPTMMLALLVVALIEGSTNLGAIATGMSGSYLQSPAAIGLALAAFAFAVFIEMGKLPFDLAEAEQELQEGPLTEYSGPSLALLKLGLALKKVVLAQFMLGVFLPLGAADSLAPGALLAAAAWLPLKLLAVFFIASVIENSMARGRFLLTARVTWVGFGLAALSFVFYLTGL</sequence>
<dbReference type="InterPro" id="IPR018086">
    <property type="entry name" value="NADH_UbQ_OxRdtase_su1_CS"/>
</dbReference>
<feature type="transmembrane region" description="Helical" evidence="5">
    <location>
        <begin position="95"/>
        <end position="115"/>
    </location>
</feature>
<keyword evidence="3 5" id="KW-1133">Transmembrane helix</keyword>
<evidence type="ECO:0000256" key="5">
    <source>
        <dbReference type="SAM" id="Phobius"/>
    </source>
</evidence>
<dbReference type="InterPro" id="IPR001694">
    <property type="entry name" value="NADH_UbQ_OxRdtase_su1/FPO"/>
</dbReference>
<dbReference type="InterPro" id="IPR052561">
    <property type="entry name" value="ComplexI_Subunit1"/>
</dbReference>
<evidence type="ECO:0000256" key="4">
    <source>
        <dbReference type="ARBA" id="ARBA00023136"/>
    </source>
</evidence>
<feature type="transmembrane region" description="Helical" evidence="5">
    <location>
        <begin position="135"/>
        <end position="155"/>
    </location>
</feature>
<dbReference type="PANTHER" id="PTHR43359:SF1">
    <property type="entry name" value="FORMATE HYDROGENLYASE SUBUNIT 4-RELATED"/>
    <property type="match status" value="1"/>
</dbReference>
<keyword evidence="7" id="KW-1185">Reference proteome</keyword>
<feature type="transmembrane region" description="Helical" evidence="5">
    <location>
        <begin position="6"/>
        <end position="28"/>
    </location>
</feature>
<feature type="transmembrane region" description="Helical" evidence="5">
    <location>
        <begin position="255"/>
        <end position="275"/>
    </location>
</feature>
<keyword evidence="4 5" id="KW-0472">Membrane</keyword>
<name>A0A2S5DDT7_9NEIS</name>
<keyword evidence="2 5" id="KW-0812">Transmembrane</keyword>
<dbReference type="GO" id="GO:0005886">
    <property type="term" value="C:plasma membrane"/>
    <property type="evidence" value="ECO:0007669"/>
    <property type="project" value="TreeGrafter"/>
</dbReference>
<evidence type="ECO:0000256" key="2">
    <source>
        <dbReference type="ARBA" id="ARBA00022692"/>
    </source>
</evidence>
<dbReference type="PROSITE" id="PS00668">
    <property type="entry name" value="COMPLEX1_ND1_2"/>
    <property type="match status" value="1"/>
</dbReference>
<feature type="transmembrane region" description="Helical" evidence="5">
    <location>
        <begin position="233"/>
        <end position="249"/>
    </location>
</feature>
<dbReference type="RefSeq" id="WP_103903429.1">
    <property type="nucleotide sequence ID" value="NZ_PQWB01000064.1"/>
</dbReference>
<organism evidence="6 7">
    <name type="scientific">Chromobacterium alticapitis</name>
    <dbReference type="NCBI Taxonomy" id="2073169"/>
    <lineage>
        <taxon>Bacteria</taxon>
        <taxon>Pseudomonadati</taxon>
        <taxon>Pseudomonadota</taxon>
        <taxon>Betaproteobacteria</taxon>
        <taxon>Neisseriales</taxon>
        <taxon>Chromobacteriaceae</taxon>
        <taxon>Chromobacterium</taxon>
    </lineage>
</organism>
<dbReference type="OrthoDB" id="9778499at2"/>
<evidence type="ECO:0000256" key="1">
    <source>
        <dbReference type="ARBA" id="ARBA00004141"/>
    </source>
</evidence>
<dbReference type="Pfam" id="PF00146">
    <property type="entry name" value="NADHdh"/>
    <property type="match status" value="1"/>
</dbReference>
<feature type="transmembrane region" description="Helical" evidence="5">
    <location>
        <begin position="66"/>
        <end position="89"/>
    </location>
</feature>
<feature type="transmembrane region" description="Helical" evidence="5">
    <location>
        <begin position="287"/>
        <end position="309"/>
    </location>
</feature>
<dbReference type="AlphaFoldDB" id="A0A2S5DDT7"/>
<reference evidence="7" key="1">
    <citation type="submission" date="2018-02" db="EMBL/GenBank/DDBJ databases">
        <authorList>
            <person name="O'Hara-Hanley K."/>
            <person name="Soby S."/>
        </authorList>
    </citation>
    <scope>NUCLEOTIDE SEQUENCE [LARGE SCALE GENOMIC DNA]</scope>
    <source>
        <strain evidence="7">MWU14-2602</strain>
    </source>
</reference>